<organism evidence="2 3">
    <name type="scientific">Aurantiacibacter sediminis</name>
    <dbReference type="NCBI Taxonomy" id="2793064"/>
    <lineage>
        <taxon>Bacteria</taxon>
        <taxon>Pseudomonadati</taxon>
        <taxon>Pseudomonadota</taxon>
        <taxon>Alphaproteobacteria</taxon>
        <taxon>Sphingomonadales</taxon>
        <taxon>Erythrobacteraceae</taxon>
        <taxon>Aurantiacibacter</taxon>
    </lineage>
</organism>
<feature type="signal peptide" evidence="1">
    <location>
        <begin position="1"/>
        <end position="22"/>
    </location>
</feature>
<keyword evidence="3" id="KW-1185">Reference proteome</keyword>
<feature type="chain" id="PRO_5046227939" evidence="1">
    <location>
        <begin position="23"/>
        <end position="140"/>
    </location>
</feature>
<name>A0ABS0MZL0_9SPHN</name>
<reference evidence="2 3" key="1">
    <citation type="submission" date="2020-11" db="EMBL/GenBank/DDBJ databases">
        <title>Erythrobacter sediminis sp. nov., a marine bacterium from a tidal flat of Garorim Bay.</title>
        <authorList>
            <person name="Kim D."/>
            <person name="Yoo Y."/>
            <person name="Kim J.-J."/>
        </authorList>
    </citation>
    <scope>NUCLEOTIDE SEQUENCE [LARGE SCALE GENOMIC DNA]</scope>
    <source>
        <strain evidence="2 3">JGD-13</strain>
    </source>
</reference>
<evidence type="ECO:0000313" key="2">
    <source>
        <dbReference type="EMBL" id="MBH5321142.1"/>
    </source>
</evidence>
<proteinExistence type="predicted"/>
<keyword evidence="1" id="KW-0732">Signal</keyword>
<dbReference type="RefSeq" id="WP_197919834.1">
    <property type="nucleotide sequence ID" value="NZ_CAWPTA010000006.1"/>
</dbReference>
<comment type="caution">
    <text evidence="2">The sequence shown here is derived from an EMBL/GenBank/DDBJ whole genome shotgun (WGS) entry which is preliminary data.</text>
</comment>
<dbReference type="EMBL" id="JAEANY010000001">
    <property type="protein sequence ID" value="MBH5321142.1"/>
    <property type="molecule type" value="Genomic_DNA"/>
</dbReference>
<dbReference type="Proteomes" id="UP000602442">
    <property type="component" value="Unassembled WGS sequence"/>
</dbReference>
<protein>
    <submittedName>
        <fullName evidence="2">Uncharacterized protein</fullName>
    </submittedName>
</protein>
<gene>
    <name evidence="2" type="ORF">I5L03_00925</name>
</gene>
<evidence type="ECO:0000313" key="3">
    <source>
        <dbReference type="Proteomes" id="UP000602442"/>
    </source>
</evidence>
<sequence>MTKLFATAAAGVALAISAPALAQDRDERMQQRSDEAFAELVEDRERSGEAQTCISIFNSNRLQVVEHVGLAYRRGDTLWVARTTEPDAIGPWDVPIIERYGSQLCRNDVTRLIDRSSGVFSGVVFFEDWVPYTEVDSAEG</sequence>
<evidence type="ECO:0000256" key="1">
    <source>
        <dbReference type="SAM" id="SignalP"/>
    </source>
</evidence>
<accession>A0ABS0MZL0</accession>